<dbReference type="Proteomes" id="UP000184295">
    <property type="component" value="Unassembled WGS sequence"/>
</dbReference>
<keyword evidence="2 5" id="KW-0812">Transmembrane</keyword>
<dbReference type="EMBL" id="FQUL01000015">
    <property type="protein sequence ID" value="SHE66663.1"/>
    <property type="molecule type" value="Genomic_DNA"/>
</dbReference>
<keyword evidence="3 5" id="KW-1133">Transmembrane helix</keyword>
<protein>
    <submittedName>
        <fullName evidence="7">GtrA-like protein</fullName>
    </submittedName>
</protein>
<feature type="domain" description="GtrA/DPMS transmembrane" evidence="6">
    <location>
        <begin position="53"/>
        <end position="180"/>
    </location>
</feature>
<evidence type="ECO:0000256" key="5">
    <source>
        <dbReference type="SAM" id="Phobius"/>
    </source>
</evidence>
<evidence type="ECO:0000313" key="8">
    <source>
        <dbReference type="Proteomes" id="UP000184295"/>
    </source>
</evidence>
<evidence type="ECO:0000256" key="1">
    <source>
        <dbReference type="ARBA" id="ARBA00004141"/>
    </source>
</evidence>
<accession>A0A1M4VCL6</accession>
<dbReference type="AlphaFoldDB" id="A0A1M4VCL6"/>
<feature type="transmembrane region" description="Helical" evidence="5">
    <location>
        <begin position="79"/>
        <end position="99"/>
    </location>
</feature>
<dbReference type="InterPro" id="IPR007267">
    <property type="entry name" value="GtrA_DPMS_TM"/>
</dbReference>
<evidence type="ECO:0000256" key="3">
    <source>
        <dbReference type="ARBA" id="ARBA00022989"/>
    </source>
</evidence>
<dbReference type="STRING" id="1121881.SAMN02745225_01279"/>
<dbReference type="OrthoDB" id="5185562at2"/>
<reference evidence="8" key="1">
    <citation type="submission" date="2016-11" db="EMBL/GenBank/DDBJ databases">
        <authorList>
            <person name="Varghese N."/>
            <person name="Submissions S."/>
        </authorList>
    </citation>
    <scope>NUCLEOTIDE SEQUENCE [LARGE SCALE GENOMIC DNA]</scope>
    <source>
        <strain evidence="8">DSM 19514</strain>
    </source>
</reference>
<feature type="transmembrane region" description="Helical" evidence="5">
    <location>
        <begin position="12"/>
        <end position="33"/>
    </location>
</feature>
<name>A0A1M4VCL6_9ACTN</name>
<sequence length="192" mass="21061">MRATVSNYSGLVALIMLTTKLCSGRLVTLLVVLSYFMKLYARVQSIVGVKAIKYSAVSAITVALSQIILFVLFGLVRRWSATSCNVVATATTAVPGYYLNRAWVWGKTGKSHFMKEVAPFWVLTFLGLVLSLIAVAYAHDLAEHLRLSHLVDAIFVNLAALFAFGVLWIGKYIVFNRFLFGSGAVTLDAEAM</sequence>
<keyword evidence="4 5" id="KW-0472">Membrane</keyword>
<gene>
    <name evidence="7" type="ORF">SAMN02745225_01279</name>
</gene>
<evidence type="ECO:0000256" key="2">
    <source>
        <dbReference type="ARBA" id="ARBA00022692"/>
    </source>
</evidence>
<keyword evidence="8" id="KW-1185">Reference proteome</keyword>
<evidence type="ECO:0000313" key="7">
    <source>
        <dbReference type="EMBL" id="SHE66663.1"/>
    </source>
</evidence>
<feature type="transmembrane region" description="Helical" evidence="5">
    <location>
        <begin position="54"/>
        <end position="73"/>
    </location>
</feature>
<feature type="transmembrane region" description="Helical" evidence="5">
    <location>
        <begin position="120"/>
        <end position="138"/>
    </location>
</feature>
<comment type="subcellular location">
    <subcellularLocation>
        <location evidence="1">Membrane</location>
        <topology evidence="1">Multi-pass membrane protein</topology>
    </subcellularLocation>
</comment>
<dbReference type="RefSeq" id="WP_084660263.1">
    <property type="nucleotide sequence ID" value="NZ_FQUL01000015.1"/>
</dbReference>
<proteinExistence type="predicted"/>
<evidence type="ECO:0000259" key="6">
    <source>
        <dbReference type="Pfam" id="PF04138"/>
    </source>
</evidence>
<evidence type="ECO:0000256" key="4">
    <source>
        <dbReference type="ARBA" id="ARBA00023136"/>
    </source>
</evidence>
<feature type="transmembrane region" description="Helical" evidence="5">
    <location>
        <begin position="150"/>
        <end position="170"/>
    </location>
</feature>
<organism evidence="7 8">
    <name type="scientific">Ferrithrix thermotolerans DSM 19514</name>
    <dbReference type="NCBI Taxonomy" id="1121881"/>
    <lineage>
        <taxon>Bacteria</taxon>
        <taxon>Bacillati</taxon>
        <taxon>Actinomycetota</taxon>
        <taxon>Acidimicrobiia</taxon>
        <taxon>Acidimicrobiales</taxon>
        <taxon>Acidimicrobiaceae</taxon>
        <taxon>Ferrithrix</taxon>
    </lineage>
</organism>
<dbReference type="GO" id="GO:0016020">
    <property type="term" value="C:membrane"/>
    <property type="evidence" value="ECO:0007669"/>
    <property type="project" value="UniProtKB-SubCell"/>
</dbReference>
<dbReference type="Pfam" id="PF04138">
    <property type="entry name" value="GtrA_DPMS_TM"/>
    <property type="match status" value="1"/>
</dbReference>
<dbReference type="GO" id="GO:0000271">
    <property type="term" value="P:polysaccharide biosynthetic process"/>
    <property type="evidence" value="ECO:0007669"/>
    <property type="project" value="InterPro"/>
</dbReference>